<dbReference type="GO" id="GO:0009003">
    <property type="term" value="F:signal peptidase activity"/>
    <property type="evidence" value="ECO:0007669"/>
    <property type="project" value="UniProtKB-EC"/>
</dbReference>
<comment type="subcellular location">
    <subcellularLocation>
        <location evidence="1">Cell membrane</location>
        <topology evidence="1">Single-pass type II membrane protein</topology>
    </subcellularLocation>
    <subcellularLocation>
        <location evidence="3">Membrane</location>
        <topology evidence="3">Single-pass type II membrane protein</topology>
    </subcellularLocation>
</comment>
<dbReference type="NCBIfam" id="TIGR02227">
    <property type="entry name" value="sigpep_I_bact"/>
    <property type="match status" value="1"/>
</dbReference>
<dbReference type="PRINTS" id="PR00727">
    <property type="entry name" value="LEADERPTASE"/>
</dbReference>
<protein>
    <recommendedName>
        <fullName evidence="3">Signal peptidase I</fullName>
        <ecNumber evidence="3">3.4.21.89</ecNumber>
    </recommendedName>
</protein>
<evidence type="ECO:0000259" key="4">
    <source>
        <dbReference type="Pfam" id="PF10502"/>
    </source>
</evidence>
<feature type="transmembrane region" description="Helical" evidence="3">
    <location>
        <begin position="6"/>
        <end position="27"/>
    </location>
</feature>
<dbReference type="RefSeq" id="WP_072073745.1">
    <property type="nucleotide sequence ID" value="NZ_CDMW01000001.1"/>
</dbReference>
<evidence type="ECO:0000313" key="5">
    <source>
        <dbReference type="EMBL" id="CEL90043.1"/>
    </source>
</evidence>
<gene>
    <name evidence="5" type="primary">spsB</name>
    <name evidence="5" type="ORF">SSV_0740</name>
</gene>
<evidence type="ECO:0000256" key="1">
    <source>
        <dbReference type="ARBA" id="ARBA00004401"/>
    </source>
</evidence>
<feature type="domain" description="Peptidase S26" evidence="4">
    <location>
        <begin position="10"/>
        <end position="172"/>
    </location>
</feature>
<dbReference type="Pfam" id="PF10502">
    <property type="entry name" value="Peptidase_S26"/>
    <property type="match status" value="1"/>
</dbReference>
<evidence type="ECO:0000256" key="2">
    <source>
        <dbReference type="ARBA" id="ARBA00009370"/>
    </source>
</evidence>
<name>A0A0B7GP93_STRSA</name>
<dbReference type="SUPFAM" id="SSF51306">
    <property type="entry name" value="LexA/Signal peptidase"/>
    <property type="match status" value="1"/>
</dbReference>
<dbReference type="GO" id="GO:0006465">
    <property type="term" value="P:signal peptide processing"/>
    <property type="evidence" value="ECO:0007669"/>
    <property type="project" value="InterPro"/>
</dbReference>
<dbReference type="PANTHER" id="PTHR43390">
    <property type="entry name" value="SIGNAL PEPTIDASE I"/>
    <property type="match status" value="1"/>
</dbReference>
<dbReference type="GO" id="GO:0004252">
    <property type="term" value="F:serine-type endopeptidase activity"/>
    <property type="evidence" value="ECO:0007669"/>
    <property type="project" value="InterPro"/>
</dbReference>
<evidence type="ECO:0000313" key="6">
    <source>
        <dbReference type="Proteomes" id="UP000183504"/>
    </source>
</evidence>
<comment type="catalytic activity">
    <reaction evidence="3">
        <text>Cleavage of hydrophobic, N-terminal signal or leader sequences from secreted and periplasmic proteins.</text>
        <dbReference type="EC" id="3.4.21.89"/>
    </reaction>
</comment>
<sequence>MLKRDLLRNVIIFSVLAAIIIGLRVFIYTPYRLTEQDSNAYLAKNDLVLATRKQDIKRGDFVLYEVDGKDYVGRVIAQEKDQVTYMDDLLYLNGQVMSEEYIERMREKYLASAGSSGYYTHDFSVMDLKDSKSDKITKDSYLILNDRRENTKDSREFGLIKASQIKGVVEFRLSPLNEFGFIKNK</sequence>
<dbReference type="InterPro" id="IPR000223">
    <property type="entry name" value="Pept_S26A_signal_pept_1"/>
</dbReference>
<dbReference type="Proteomes" id="UP000183504">
    <property type="component" value="Unassembled WGS sequence"/>
</dbReference>
<evidence type="ECO:0000256" key="3">
    <source>
        <dbReference type="RuleBase" id="RU362042"/>
    </source>
</evidence>
<organism evidence="5 6">
    <name type="scientific">Streptococcus sanguinis</name>
    <dbReference type="NCBI Taxonomy" id="1305"/>
    <lineage>
        <taxon>Bacteria</taxon>
        <taxon>Bacillati</taxon>
        <taxon>Bacillota</taxon>
        <taxon>Bacilli</taxon>
        <taxon>Lactobacillales</taxon>
        <taxon>Streptococcaceae</taxon>
        <taxon>Streptococcus</taxon>
    </lineage>
</organism>
<accession>A0A0B7GP93</accession>
<keyword evidence="3" id="KW-0645">Protease</keyword>
<keyword evidence="3" id="KW-1133">Transmembrane helix</keyword>
<comment type="similarity">
    <text evidence="2 3">Belongs to the peptidase S26 family.</text>
</comment>
<dbReference type="PANTHER" id="PTHR43390:SF1">
    <property type="entry name" value="CHLOROPLAST PROCESSING PEPTIDASE"/>
    <property type="match status" value="1"/>
</dbReference>
<dbReference type="EMBL" id="CDMW01000001">
    <property type="protein sequence ID" value="CEL90043.1"/>
    <property type="molecule type" value="Genomic_DNA"/>
</dbReference>
<reference evidence="5 6" key="1">
    <citation type="submission" date="2015-01" db="EMBL/GenBank/DDBJ databases">
        <authorList>
            <person name="Pelicic Vladimir"/>
        </authorList>
    </citation>
    <scope>NUCLEOTIDE SEQUENCE [LARGE SCALE GENOMIC DNA]</scope>
    <source>
        <strain evidence="5 6">2908</strain>
    </source>
</reference>
<dbReference type="EC" id="3.4.21.89" evidence="3"/>
<dbReference type="AlphaFoldDB" id="A0A0B7GP93"/>
<proteinExistence type="inferred from homology"/>
<dbReference type="InterPro" id="IPR019533">
    <property type="entry name" value="Peptidase_S26"/>
</dbReference>
<dbReference type="InterPro" id="IPR036286">
    <property type="entry name" value="LexA/Signal_pep-like_sf"/>
</dbReference>
<keyword evidence="3" id="KW-0812">Transmembrane</keyword>
<dbReference type="Gene3D" id="2.10.109.10">
    <property type="entry name" value="Umud Fragment, subunit A"/>
    <property type="match status" value="1"/>
</dbReference>
<keyword evidence="3" id="KW-0472">Membrane</keyword>
<keyword evidence="3 5" id="KW-0378">Hydrolase</keyword>
<dbReference type="GO" id="GO:0005886">
    <property type="term" value="C:plasma membrane"/>
    <property type="evidence" value="ECO:0007669"/>
    <property type="project" value="UniProtKB-SubCell"/>
</dbReference>